<dbReference type="EMBL" id="AUZX01016152">
    <property type="protein sequence ID" value="EQD26532.1"/>
    <property type="molecule type" value="Genomic_DNA"/>
</dbReference>
<dbReference type="Gene3D" id="3.40.50.1010">
    <property type="entry name" value="5'-nuclease"/>
    <property type="match status" value="1"/>
</dbReference>
<dbReference type="SUPFAM" id="SSF88723">
    <property type="entry name" value="PIN domain-like"/>
    <property type="match status" value="1"/>
</dbReference>
<gene>
    <name evidence="1" type="ORF">B1A_21850</name>
</gene>
<accession>T0Y3N9</accession>
<proteinExistence type="predicted"/>
<sequence length="217" mass="24080">MSDHGTISLEITGKRPGEWQIEKARVGEIDDLIRNVAAEYDAILVTGDNVQREIAVIKGIRVEFLEPKESLNRNIEEFFDDMTISAHIKVGSKTRLKKGYPGHITMEIIGKETTEDEAEAIANNVIKRARRDHDSFIEMDNLGATVVQLRQFRIVIARQPFASSLEITAVRPIKTTTIEDYNLDQEILDQILSGSYGILVAGSPGAGKSTFVQALAN</sequence>
<dbReference type="AlphaFoldDB" id="T0Y3N9"/>
<dbReference type="InterPro" id="IPR029060">
    <property type="entry name" value="PIN-like_dom_sf"/>
</dbReference>
<feature type="non-terminal residue" evidence="1">
    <location>
        <position position="217"/>
    </location>
</feature>
<evidence type="ECO:0000313" key="1">
    <source>
        <dbReference type="EMBL" id="EQD26532.1"/>
    </source>
</evidence>
<protein>
    <submittedName>
        <fullName evidence="1">ATPase</fullName>
    </submittedName>
</protein>
<dbReference type="SUPFAM" id="SSF52540">
    <property type="entry name" value="P-loop containing nucleoside triphosphate hydrolases"/>
    <property type="match status" value="1"/>
</dbReference>
<name>T0Y3N9_9ZZZZ</name>
<reference evidence="1" key="2">
    <citation type="journal article" date="2014" name="ISME J.">
        <title>Microbial stratification in low pH oxic and suboxic macroscopic growths along an acid mine drainage.</title>
        <authorList>
            <person name="Mendez-Garcia C."/>
            <person name="Mesa V."/>
            <person name="Sprenger R.R."/>
            <person name="Richter M."/>
            <person name="Diez M.S."/>
            <person name="Solano J."/>
            <person name="Bargiela R."/>
            <person name="Golyshina O.V."/>
            <person name="Manteca A."/>
            <person name="Ramos J.L."/>
            <person name="Gallego J.R."/>
            <person name="Llorente I."/>
            <person name="Martins Dos Santos V.A."/>
            <person name="Jensen O.N."/>
            <person name="Pelaez A.I."/>
            <person name="Sanchez J."/>
            <person name="Ferrer M."/>
        </authorList>
    </citation>
    <scope>NUCLEOTIDE SEQUENCE</scope>
</reference>
<reference evidence="1" key="1">
    <citation type="submission" date="2013-08" db="EMBL/GenBank/DDBJ databases">
        <authorList>
            <person name="Mendez C."/>
            <person name="Richter M."/>
            <person name="Ferrer M."/>
            <person name="Sanchez J."/>
        </authorList>
    </citation>
    <scope>NUCLEOTIDE SEQUENCE</scope>
</reference>
<organism evidence="1">
    <name type="scientific">mine drainage metagenome</name>
    <dbReference type="NCBI Taxonomy" id="410659"/>
    <lineage>
        <taxon>unclassified sequences</taxon>
        <taxon>metagenomes</taxon>
        <taxon>ecological metagenomes</taxon>
    </lineage>
</organism>
<comment type="caution">
    <text evidence="1">The sequence shown here is derived from an EMBL/GenBank/DDBJ whole genome shotgun (WGS) entry which is preliminary data.</text>
</comment>
<dbReference type="InterPro" id="IPR027417">
    <property type="entry name" value="P-loop_NTPase"/>
</dbReference>